<evidence type="ECO:0000313" key="3">
    <source>
        <dbReference type="EMBL" id="MQS13541.1"/>
    </source>
</evidence>
<dbReference type="Pfam" id="PF10727">
    <property type="entry name" value="Rossmann-like"/>
    <property type="match status" value="1"/>
</dbReference>
<dbReference type="InterPro" id="IPR008927">
    <property type="entry name" value="6-PGluconate_DH-like_C_sf"/>
</dbReference>
<dbReference type="PANTHER" id="PTHR40459:SF1">
    <property type="entry name" value="CONSERVED HYPOTHETICAL ALANINE AND LEUCINE RICH PROTEIN"/>
    <property type="match status" value="1"/>
</dbReference>
<dbReference type="Pfam" id="PF10728">
    <property type="entry name" value="DUF2520"/>
    <property type="match status" value="1"/>
</dbReference>
<reference evidence="3 4" key="1">
    <citation type="submission" date="2019-09" db="EMBL/GenBank/DDBJ databases">
        <title>Genome Sequences of Streptomyces kaniharaensis ATCC 21070.</title>
        <authorList>
            <person name="Zhu W."/>
            <person name="De Crecy-Lagard V."/>
            <person name="Richards N.G."/>
        </authorList>
    </citation>
    <scope>NUCLEOTIDE SEQUENCE [LARGE SCALE GENOMIC DNA]</scope>
    <source>
        <strain evidence="3 4">SF-557</strain>
    </source>
</reference>
<dbReference type="AlphaFoldDB" id="A0A6N7KQ37"/>
<name>A0A6N7KQ37_9ACTN</name>
<proteinExistence type="predicted"/>
<gene>
    <name evidence="3" type="ORF">F7Q99_15010</name>
</gene>
<organism evidence="3 4">
    <name type="scientific">Streptomyces kaniharaensis</name>
    <dbReference type="NCBI Taxonomy" id="212423"/>
    <lineage>
        <taxon>Bacteria</taxon>
        <taxon>Bacillati</taxon>
        <taxon>Actinomycetota</taxon>
        <taxon>Actinomycetes</taxon>
        <taxon>Kitasatosporales</taxon>
        <taxon>Streptomycetaceae</taxon>
        <taxon>Streptomyces</taxon>
    </lineage>
</organism>
<evidence type="ECO:0000313" key="4">
    <source>
        <dbReference type="Proteomes" id="UP000450000"/>
    </source>
</evidence>
<keyword evidence="4" id="KW-1185">Reference proteome</keyword>
<dbReference type="SUPFAM" id="SSF51735">
    <property type="entry name" value="NAD(P)-binding Rossmann-fold domains"/>
    <property type="match status" value="1"/>
</dbReference>
<dbReference type="Gene3D" id="3.40.50.720">
    <property type="entry name" value="NAD(P)-binding Rossmann-like Domain"/>
    <property type="match status" value="1"/>
</dbReference>
<accession>A0A6N7KQ37</accession>
<comment type="caution">
    <text evidence="3">The sequence shown here is derived from an EMBL/GenBank/DDBJ whole genome shotgun (WGS) entry which is preliminary data.</text>
</comment>
<dbReference type="PANTHER" id="PTHR40459">
    <property type="entry name" value="CONSERVED HYPOTHETICAL ALANINE AND LEUCINE RICH PROTEIN"/>
    <property type="match status" value="1"/>
</dbReference>
<sequence length="324" mass="32805">MNTSDSADFAGYGEYGEFAPLADGFGDPTDPGNRPARLAVGVVGTGRVGPALGAALQLAGHTVVAASGVSATSRRRAESLLPGVRIVTPPQVLAAADLVLLTVPDDALADLVAGLAATGAVRPGQLVVHTSGAHGVGILEPATRAGALPLALHPAMTFTGTSVDLDRLAGCPFGVTAPEELRPVAEALVVEMGGEPEWVPEDVRPLYHTALAHGANHLVTLVAQAMDLLRTAGVAEPGRMLGPLLGAALDNSLRSGDAALTGPVARGDAGTVRRHLAQLSTVSPDIPAAYRAMARATAQRALANGTIDEASATALLDVLNEETH</sequence>
<dbReference type="InterPro" id="IPR036291">
    <property type="entry name" value="NAD(P)-bd_dom_sf"/>
</dbReference>
<dbReference type="InterPro" id="IPR019665">
    <property type="entry name" value="OxRdtase/DH_put_Rossmann_dom"/>
</dbReference>
<evidence type="ECO:0000259" key="1">
    <source>
        <dbReference type="Pfam" id="PF10727"/>
    </source>
</evidence>
<evidence type="ECO:0000259" key="2">
    <source>
        <dbReference type="Pfam" id="PF10728"/>
    </source>
</evidence>
<dbReference type="Proteomes" id="UP000450000">
    <property type="component" value="Unassembled WGS sequence"/>
</dbReference>
<feature type="domain" description="Putative oxidoreductase/dehydrogenase Rossmann-like" evidence="1">
    <location>
        <begin position="28"/>
        <end position="154"/>
    </location>
</feature>
<feature type="domain" description="DUF2520" evidence="2">
    <location>
        <begin position="171"/>
        <end position="297"/>
    </location>
</feature>
<dbReference type="InterPro" id="IPR018931">
    <property type="entry name" value="DUF2520"/>
</dbReference>
<dbReference type="SUPFAM" id="SSF48179">
    <property type="entry name" value="6-phosphogluconate dehydrogenase C-terminal domain-like"/>
    <property type="match status" value="1"/>
</dbReference>
<dbReference type="Gene3D" id="1.10.1040.20">
    <property type="entry name" value="ProC-like, C-terminal domain"/>
    <property type="match status" value="1"/>
</dbReference>
<protein>
    <submittedName>
        <fullName evidence="3">DUF2520 domain-containing protein</fullName>
    </submittedName>
</protein>
<dbReference type="EMBL" id="WBOF01000001">
    <property type="protein sequence ID" value="MQS13541.1"/>
    <property type="molecule type" value="Genomic_DNA"/>
</dbReference>
<dbReference type="InterPro" id="IPR037108">
    <property type="entry name" value="TM1727-like_C_sf"/>
</dbReference>